<reference evidence="2 3" key="1">
    <citation type="journal article" date="2016" name="Sci. Rep.">
        <title>Metabolic traits of an uncultured archaeal lineage -MSBL1- from brine pools of the Red Sea.</title>
        <authorList>
            <person name="Mwirichia R."/>
            <person name="Alam I."/>
            <person name="Rashid M."/>
            <person name="Vinu M."/>
            <person name="Ba-Alawi W."/>
            <person name="Anthony Kamau A."/>
            <person name="Kamanda Ngugi D."/>
            <person name="Goker M."/>
            <person name="Klenk H.P."/>
            <person name="Bajic V."/>
            <person name="Stingl U."/>
        </authorList>
    </citation>
    <scope>NUCLEOTIDE SEQUENCE [LARGE SCALE GENOMIC DNA]</scope>
    <source>
        <strain evidence="2">SCGC-AAA259O05</strain>
    </source>
</reference>
<dbReference type="SMART" id="SM00450">
    <property type="entry name" value="RHOD"/>
    <property type="match status" value="1"/>
</dbReference>
<dbReference type="Gene3D" id="3.40.250.10">
    <property type="entry name" value="Rhodanese-like domain"/>
    <property type="match status" value="1"/>
</dbReference>
<dbReference type="CDD" id="cd00158">
    <property type="entry name" value="RHOD"/>
    <property type="match status" value="1"/>
</dbReference>
<dbReference type="InterPro" id="IPR001307">
    <property type="entry name" value="Thiosulphate_STrfase_CS"/>
</dbReference>
<gene>
    <name evidence="2" type="ORF">AKJ41_04425</name>
</gene>
<dbReference type="Proteomes" id="UP000070344">
    <property type="component" value="Unassembled WGS sequence"/>
</dbReference>
<dbReference type="InterPro" id="IPR036873">
    <property type="entry name" value="Rhodanese-like_dom_sf"/>
</dbReference>
<dbReference type="PANTHER" id="PTHR44086">
    <property type="entry name" value="THIOSULFATE SULFURTRANSFERASE RDL2, MITOCHONDRIAL-RELATED"/>
    <property type="match status" value="1"/>
</dbReference>
<evidence type="ECO:0000259" key="1">
    <source>
        <dbReference type="PROSITE" id="PS50206"/>
    </source>
</evidence>
<dbReference type="AlphaFoldDB" id="A0A133V0W3"/>
<dbReference type="EMBL" id="LHXV01000058">
    <property type="protein sequence ID" value="KXB00088.1"/>
    <property type="molecule type" value="Genomic_DNA"/>
</dbReference>
<dbReference type="PANTHER" id="PTHR44086:SF10">
    <property type="entry name" value="THIOSULFATE SULFURTRANSFERASE_RHODANESE-LIKE DOMAIN-CONTAINING PROTEIN 3"/>
    <property type="match status" value="1"/>
</dbReference>
<proteinExistence type="predicted"/>
<dbReference type="GO" id="GO:0004792">
    <property type="term" value="F:thiosulfate-cyanide sulfurtransferase activity"/>
    <property type="evidence" value="ECO:0007669"/>
    <property type="project" value="InterPro"/>
</dbReference>
<organism evidence="2 3">
    <name type="scientific">candidate division MSBL1 archaeon SCGC-AAA259O05</name>
    <dbReference type="NCBI Taxonomy" id="1698271"/>
    <lineage>
        <taxon>Archaea</taxon>
        <taxon>Methanobacteriati</taxon>
        <taxon>Methanobacteriota</taxon>
        <taxon>candidate division MSBL1</taxon>
    </lineage>
</organism>
<dbReference type="InterPro" id="IPR001763">
    <property type="entry name" value="Rhodanese-like_dom"/>
</dbReference>
<dbReference type="PROSITE" id="PS00380">
    <property type="entry name" value="RHODANESE_1"/>
    <property type="match status" value="1"/>
</dbReference>
<feature type="domain" description="Rhodanese" evidence="1">
    <location>
        <begin position="33"/>
        <end position="122"/>
    </location>
</feature>
<dbReference type="Pfam" id="PF00581">
    <property type="entry name" value="Rhodanese"/>
    <property type="match status" value="1"/>
</dbReference>
<protein>
    <recommendedName>
        <fullName evidence="1">Rhodanese domain-containing protein</fullName>
    </recommendedName>
</protein>
<sequence>MLVVVSLLGLPSGGRSSALYENVGLGEAKELIVSEDPVVLDVRTPDEFEDGHIPGAILVPVDELKGSTLLEFPHDQEVLCYCRSGHRSSWAAEYMSRRGYARAYNLSGGILAWENRGYRVVAARENKPECSCVVLE</sequence>
<name>A0A133V0W3_9EURY</name>
<comment type="caution">
    <text evidence="2">The sequence shown here is derived from an EMBL/GenBank/DDBJ whole genome shotgun (WGS) entry which is preliminary data.</text>
</comment>
<dbReference type="SUPFAM" id="SSF52821">
    <property type="entry name" value="Rhodanese/Cell cycle control phosphatase"/>
    <property type="match status" value="1"/>
</dbReference>
<evidence type="ECO:0000313" key="3">
    <source>
        <dbReference type="Proteomes" id="UP000070344"/>
    </source>
</evidence>
<keyword evidence="3" id="KW-1185">Reference proteome</keyword>
<evidence type="ECO:0000313" key="2">
    <source>
        <dbReference type="EMBL" id="KXB00088.1"/>
    </source>
</evidence>
<accession>A0A133V0W3</accession>
<dbReference type="PROSITE" id="PS50206">
    <property type="entry name" value="RHODANESE_3"/>
    <property type="match status" value="1"/>
</dbReference>